<dbReference type="AlphaFoldDB" id="A0A7E4WCB9"/>
<protein>
    <submittedName>
        <fullName evidence="3">Na_H_Exchanger domain-containing protein</fullName>
    </submittedName>
</protein>
<evidence type="ECO:0000313" key="3">
    <source>
        <dbReference type="WBParaSite" id="Pan_g9587.t1"/>
    </source>
</evidence>
<dbReference type="WBParaSite" id="Pan_g9587.t1">
    <property type="protein sequence ID" value="Pan_g9587.t1"/>
    <property type="gene ID" value="Pan_g9587"/>
</dbReference>
<feature type="transmembrane region" description="Helical" evidence="1">
    <location>
        <begin position="159"/>
        <end position="174"/>
    </location>
</feature>
<reference evidence="3" key="2">
    <citation type="submission" date="2020-10" db="UniProtKB">
        <authorList>
            <consortium name="WormBaseParasite"/>
        </authorList>
    </citation>
    <scope>IDENTIFICATION</scope>
</reference>
<sequence>MPRTSAADNHVHNIRDSVGPTRFDHPFCRLISKTYYYYGAVFLTYLWLFVQVAGAEDVVGCKPKDKTKEPYAAIWHKGFLFAASVLLRIAFFKGLFVKVSVAALVTAVLIGIFRTLFADFSCTDLEELFYYALSTILDGGVVVAVIVAELELENNPEKIIANSIFGLVFYAVLWRKLGKWYFQLGGVIIIAIVFLLLHV</sequence>
<evidence type="ECO:0000256" key="1">
    <source>
        <dbReference type="SAM" id="Phobius"/>
    </source>
</evidence>
<keyword evidence="1" id="KW-0812">Transmembrane</keyword>
<keyword evidence="1" id="KW-0472">Membrane</keyword>
<feature type="transmembrane region" description="Helical" evidence="1">
    <location>
        <begin position="180"/>
        <end position="197"/>
    </location>
</feature>
<evidence type="ECO:0000313" key="2">
    <source>
        <dbReference type="Proteomes" id="UP000492821"/>
    </source>
</evidence>
<feature type="transmembrane region" description="Helical" evidence="1">
    <location>
        <begin position="74"/>
        <end position="92"/>
    </location>
</feature>
<keyword evidence="1" id="KW-1133">Transmembrane helix</keyword>
<feature type="transmembrane region" description="Helical" evidence="1">
    <location>
        <begin position="35"/>
        <end position="54"/>
    </location>
</feature>
<name>A0A7E4WCB9_PANRE</name>
<feature type="transmembrane region" description="Helical" evidence="1">
    <location>
        <begin position="129"/>
        <end position="147"/>
    </location>
</feature>
<proteinExistence type="predicted"/>
<dbReference type="Proteomes" id="UP000492821">
    <property type="component" value="Unassembled WGS sequence"/>
</dbReference>
<organism evidence="2 3">
    <name type="scientific">Panagrellus redivivus</name>
    <name type="common">Microworm</name>
    <dbReference type="NCBI Taxonomy" id="6233"/>
    <lineage>
        <taxon>Eukaryota</taxon>
        <taxon>Metazoa</taxon>
        <taxon>Ecdysozoa</taxon>
        <taxon>Nematoda</taxon>
        <taxon>Chromadorea</taxon>
        <taxon>Rhabditida</taxon>
        <taxon>Tylenchina</taxon>
        <taxon>Panagrolaimomorpha</taxon>
        <taxon>Panagrolaimoidea</taxon>
        <taxon>Panagrolaimidae</taxon>
        <taxon>Panagrellus</taxon>
    </lineage>
</organism>
<feature type="transmembrane region" description="Helical" evidence="1">
    <location>
        <begin position="99"/>
        <end position="117"/>
    </location>
</feature>
<accession>A0A7E4WCB9</accession>
<keyword evidence="2" id="KW-1185">Reference proteome</keyword>
<reference evidence="2" key="1">
    <citation type="journal article" date="2013" name="Genetics">
        <title>The draft genome and transcriptome of Panagrellus redivivus are shaped by the harsh demands of a free-living lifestyle.</title>
        <authorList>
            <person name="Srinivasan J."/>
            <person name="Dillman A.R."/>
            <person name="Macchietto M.G."/>
            <person name="Heikkinen L."/>
            <person name="Lakso M."/>
            <person name="Fracchia K.M."/>
            <person name="Antoshechkin I."/>
            <person name="Mortazavi A."/>
            <person name="Wong G."/>
            <person name="Sternberg P.W."/>
        </authorList>
    </citation>
    <scope>NUCLEOTIDE SEQUENCE [LARGE SCALE GENOMIC DNA]</scope>
    <source>
        <strain evidence="2">MT8872</strain>
    </source>
</reference>